<dbReference type="Proteomes" id="UP000683507">
    <property type="component" value="Chromosome"/>
</dbReference>
<dbReference type="RefSeq" id="WP_258540790.1">
    <property type="nucleotide sequence ID" value="NZ_OU015584.1"/>
</dbReference>
<dbReference type="KEGG" id="ptan:CRYO30217_00558"/>
<organism evidence="1 2">
    <name type="scientific">Parvicella tangerina</name>
    <dbReference type="NCBI Taxonomy" id="2829795"/>
    <lineage>
        <taxon>Bacteria</taxon>
        <taxon>Pseudomonadati</taxon>
        <taxon>Bacteroidota</taxon>
        <taxon>Flavobacteriia</taxon>
        <taxon>Flavobacteriales</taxon>
        <taxon>Parvicellaceae</taxon>
        <taxon>Parvicella</taxon>
    </lineage>
</organism>
<accession>A0A916JJW9</accession>
<dbReference type="EMBL" id="OU015584">
    <property type="protein sequence ID" value="CAG5078056.1"/>
    <property type="molecule type" value="Genomic_DNA"/>
</dbReference>
<name>A0A916JJW9_9FLAO</name>
<keyword evidence="2" id="KW-1185">Reference proteome</keyword>
<evidence type="ECO:0000313" key="1">
    <source>
        <dbReference type="EMBL" id="CAG5078056.1"/>
    </source>
</evidence>
<reference evidence="1" key="1">
    <citation type="submission" date="2021-04" db="EMBL/GenBank/DDBJ databases">
        <authorList>
            <person name="Rodrigo-Torres L."/>
            <person name="Arahal R. D."/>
            <person name="Lucena T."/>
        </authorList>
    </citation>
    <scope>NUCLEOTIDE SEQUENCE</scope>
    <source>
        <strain evidence="1">AS29M-1</strain>
    </source>
</reference>
<sequence length="92" mass="10752">MTFSVVLICQLIIPQNLFFEVDDLVELTDDTESEEDNEEESDELEWRWQLEQLHQSTEYAIAIVELIHNRHYVRNLSDGASATFCPPPENKI</sequence>
<proteinExistence type="predicted"/>
<protein>
    <submittedName>
        <fullName evidence="1">Uncharacterized protein</fullName>
    </submittedName>
</protein>
<gene>
    <name evidence="1" type="ORF">CRYO30217_00558</name>
</gene>
<dbReference type="AlphaFoldDB" id="A0A916JJW9"/>
<evidence type="ECO:0000313" key="2">
    <source>
        <dbReference type="Proteomes" id="UP000683507"/>
    </source>
</evidence>